<dbReference type="PROSITE" id="PS00012">
    <property type="entry name" value="PHOSPHOPANTETHEINE"/>
    <property type="match status" value="1"/>
</dbReference>
<dbReference type="Pfam" id="PF14765">
    <property type="entry name" value="PS-DH"/>
    <property type="match status" value="1"/>
</dbReference>
<dbReference type="InterPro" id="IPR009081">
    <property type="entry name" value="PP-bd_ACP"/>
</dbReference>
<accession>A0AAX6MJ08</accession>
<feature type="active site" description="Proton acceptor; for dehydratase activity" evidence="8">
    <location>
        <position position="1003"/>
    </location>
</feature>
<evidence type="ECO:0000256" key="2">
    <source>
        <dbReference type="ARBA" id="ARBA00022553"/>
    </source>
</evidence>
<dbReference type="CDD" id="cd05195">
    <property type="entry name" value="enoyl_red"/>
    <property type="match status" value="1"/>
</dbReference>
<dbReference type="SMART" id="SM00825">
    <property type="entry name" value="PKS_KS"/>
    <property type="match status" value="1"/>
</dbReference>
<dbReference type="InterPro" id="IPR020843">
    <property type="entry name" value="ER"/>
</dbReference>
<keyword evidence="13" id="KW-1185">Reference proteome</keyword>
<evidence type="ECO:0000259" key="9">
    <source>
        <dbReference type="PROSITE" id="PS50075"/>
    </source>
</evidence>
<name>A0AAX6MJ08_9PEZI</name>
<keyword evidence="4" id="KW-0521">NADP</keyword>
<evidence type="ECO:0000256" key="6">
    <source>
        <dbReference type="ARBA" id="ARBA00023268"/>
    </source>
</evidence>
<keyword evidence="3" id="KW-0808">Transferase</keyword>
<dbReference type="Gene3D" id="3.40.50.720">
    <property type="entry name" value="NAD(P)-binding Rossmann-like Domain"/>
    <property type="match status" value="2"/>
</dbReference>
<dbReference type="Gene3D" id="3.30.70.3290">
    <property type="match status" value="1"/>
</dbReference>
<organism evidence="12 13">
    <name type="scientific">Daldinia eschscholtzii</name>
    <dbReference type="NCBI Taxonomy" id="292717"/>
    <lineage>
        <taxon>Eukaryota</taxon>
        <taxon>Fungi</taxon>
        <taxon>Dikarya</taxon>
        <taxon>Ascomycota</taxon>
        <taxon>Pezizomycotina</taxon>
        <taxon>Sordariomycetes</taxon>
        <taxon>Xylariomycetidae</taxon>
        <taxon>Xylariales</taxon>
        <taxon>Hypoxylaceae</taxon>
        <taxon>Daldinia</taxon>
    </lineage>
</organism>
<dbReference type="InterPro" id="IPR020807">
    <property type="entry name" value="PKS_DH"/>
</dbReference>
<dbReference type="InterPro" id="IPR036291">
    <property type="entry name" value="NAD(P)-bd_dom_sf"/>
</dbReference>
<dbReference type="Pfam" id="PF08659">
    <property type="entry name" value="KR"/>
    <property type="match status" value="1"/>
</dbReference>
<dbReference type="SMART" id="SM00829">
    <property type="entry name" value="PKS_ER"/>
    <property type="match status" value="1"/>
</dbReference>
<dbReference type="CDD" id="cd00833">
    <property type="entry name" value="PKS"/>
    <property type="match status" value="1"/>
</dbReference>
<dbReference type="InterPro" id="IPR013149">
    <property type="entry name" value="ADH-like_C"/>
</dbReference>
<dbReference type="Gene3D" id="3.90.180.10">
    <property type="entry name" value="Medium-chain alcohol dehydrogenases, catalytic domain"/>
    <property type="match status" value="1"/>
</dbReference>
<dbReference type="Gene3D" id="3.10.129.110">
    <property type="entry name" value="Polyketide synthase dehydratase"/>
    <property type="match status" value="1"/>
</dbReference>
<dbReference type="PANTHER" id="PTHR43775:SF29">
    <property type="entry name" value="ASPERFURANONE POLYKETIDE SYNTHASE AFOG-RELATED"/>
    <property type="match status" value="1"/>
</dbReference>
<keyword evidence="2" id="KW-0597">Phosphoprotein</keyword>
<sequence length="2244" mass="245515">MASPAHDAMEPIAVVGIGCRFPGSATSPSELWQMLCRGESAWSEIPKDRLNVSSYFHPSGNRQGSIPFTAGHFLEQDVGAFDSSFFSIPADEAKAIDPQQRMLLEVAVEALDSDYEQIVLRDPDNSPKYGATGNGIAIMSNRISFFLDINGPSMTIDTGCSASLVCVHNACQSLRDGEIDVGLAGGAGLILTPNTMMPMTALNFLSPDGKCYTFDARANGYGRGEGIGIVVMKRLSDAIRDNDNIRAVIRGSNVNQDGRTPGITLPSAEAQLRNIRTVYKRAGLPVDNTAYVECHGTGTQAGDWRELKAISDAFCSERSSDEPIYVGSVKTNIGHLEGCAGIAGLVKGILTIENGMIPKHLNFEAPGNPAIDFDGWKVKVPIGNTPWPTEGLRRASVNCFGFGGTNAHVILDDAAHYLAQRGLSAHHNTITLDGTRKLPNLSTTTHEWVRSVQGMPIPTRDSKTHLFIFSAHEQKVLSQMLLDYASYAGRQLESSSGNITEDLAYTLGCRRTQLQWRTSVVARSPEELVRKLVELPINDLIRASEDKSSTKSVFVFGGQGAQWFAMGRELLGFDVFLQSIEDASSYLQIQLNSPFSLLTELLKDEERTFINKPEISQPATTAIQVALVDLLTKYFGVTPNYVCGHSSGEIAAAYALGALSREDAWELSFHRGRCAGALLTSKDNTPLKGSMLAVGLSSSEAQKYVDLVGNDKVVVACVNSPASVTLSGDEDAIQELQKAFQAAGVFNRLLVVDIAYHSHHMKRCEDAYLQSIAHIRPKKPRSGTISHPHIIGGIVKPGDIRGGAESISPSNEVPIMYSSVTGQAISWENLSPEYWVKNMVSPVLFADAMHSMMSVKSSEKPSFVLEVGPHSSLQGPIRQILDAEEKLRQRPVYSSVLHRGRDATVTLLEATGKLWGNGFEIAMPWVVMRNVQTERPRLLVDLPKYPWNHDKVYWHESHLSLANRFQVHGRYDLIGRPTADSIPFQPRWRGFFRVSENPWLLDHQVQKTVIYPAAGMATMVLEAAKQLASEHASGFQISKFKIQKAMIIPNTTHGLEYALNLNKRETQMAAAPIRDVDPHPSAGSSVSFEFSIYSKQLDKPWEEHGSGYITIHHHTPSKETNKYYQAYLDAKKLCDDPVNPRQLYESLDVIGMNYGRLFQNIESLHRRDGVCVGTIRIPDTKSVMPGNFEYPHVIHPTTLDSVFQTALGFENGPMVPSFLGSLYISANSPLLSEAGKQLTAHTYAKLNGRLGATASFAVSDQSWLGNSGGNPLMIIEDMTFTALNPSATKDLGFLPNHRSLCSEIKWEDIDVLVNPTELRIELDENLLILIPVDTSSDISGLQAELARNLNCQFRTLSSIKEGETLPRHCISLLEADGQAVVWNWTEQEFLAFQNVVSAVKGIFWITRASQLEAKNPHSSLVQALGRTIQSEYPKKKLVTFDIGIDLSFASSAVEPFAQTVLNLVARSFFGPKVAGPTETEYIERNGRIMVPRLAPVDSLNSMIERGSAPAEPDRQTMPDPHERPLKLEIGQVGDTGSLYWSDDPDANLSLSPDDVRVRVITATLDDLDREIMHGRVNKGDLGTDMYGIVDQIGDNVTSVVPGDRVVGIARGSLRDFVTCHHRLLYKVSDGQPKSYPFYSPTSFAVAGYALGKLRAGNTILIHAGVGTFGQTAIQLAKSAGAVVFASAETNHERNILSKVWGLPEDYILDAGAEAFVDTVLQLTDNQGVDVIYDPAARSRDSNVRCVKEGGRVVGFADKPDRKDVTTCETDIIGKTFSCTIINVPHLVKQKPDQLGDALASIYPKLISWQSEIWNSDPQGLYDYSDLAAAFAALDSDTIGAHIYCQRLESKPVPIIPRASPPTSSYVRGDATYVLSGGLGGLGIEVAKLLVANGAKNIAFLGRSGATNELAKSCVNHLRKKQINVEVFKVDVCDPEAVNRIGNEIRESMPPVKGVFQCAAVLRDSVFENMTYEDWQLATKPKTVGSWNLHQTFANDLDFFVFLSSSAGVIGNRGQANYAVGNAFQDSLARHIRTISEGKINAVSIDLGPVLEAGMLADDPETLDKLKASGFFGIRLQDIKRIVERAIMGHMEDGRKIPVQVVTGVGTGGLILQNKPADPYWTRTAMFTHLNQVDMPEGSEETSEEASSSREVMQRLLAQAADAEEARSIVSKGLREMLSKSMNMDSADVDESRPPSAYGVDSLVAVGVRNWVSRECEADVSIFEVLSETSISDLSATIVQRREKE</sequence>
<dbReference type="GO" id="GO:0004312">
    <property type="term" value="F:fatty acid synthase activity"/>
    <property type="evidence" value="ECO:0007669"/>
    <property type="project" value="TreeGrafter"/>
</dbReference>
<dbReference type="PANTHER" id="PTHR43775">
    <property type="entry name" value="FATTY ACID SYNTHASE"/>
    <property type="match status" value="1"/>
</dbReference>
<evidence type="ECO:0000256" key="5">
    <source>
        <dbReference type="ARBA" id="ARBA00023002"/>
    </source>
</evidence>
<evidence type="ECO:0000313" key="13">
    <source>
        <dbReference type="Proteomes" id="UP001369815"/>
    </source>
</evidence>
<dbReference type="Pfam" id="PF02801">
    <property type="entry name" value="Ketoacyl-synt_C"/>
    <property type="match status" value="1"/>
</dbReference>
<dbReference type="Gene3D" id="3.40.47.10">
    <property type="match status" value="1"/>
</dbReference>
<dbReference type="GO" id="GO:0004315">
    <property type="term" value="F:3-oxoacyl-[acyl-carrier-protein] synthase activity"/>
    <property type="evidence" value="ECO:0007669"/>
    <property type="project" value="InterPro"/>
</dbReference>
<dbReference type="EMBL" id="JBANMG010000006">
    <property type="protein sequence ID" value="KAK6952171.1"/>
    <property type="molecule type" value="Genomic_DNA"/>
</dbReference>
<dbReference type="GO" id="GO:0031177">
    <property type="term" value="F:phosphopantetheine binding"/>
    <property type="evidence" value="ECO:0007669"/>
    <property type="project" value="InterPro"/>
</dbReference>
<dbReference type="InterPro" id="IPR018201">
    <property type="entry name" value="Ketoacyl_synth_AS"/>
</dbReference>
<keyword evidence="6" id="KW-0511">Multifunctional enzyme</keyword>
<dbReference type="SUPFAM" id="SSF50129">
    <property type="entry name" value="GroES-like"/>
    <property type="match status" value="1"/>
</dbReference>
<dbReference type="SMART" id="SM00826">
    <property type="entry name" value="PKS_DH"/>
    <property type="match status" value="1"/>
</dbReference>
<dbReference type="Proteomes" id="UP001369815">
    <property type="component" value="Unassembled WGS sequence"/>
</dbReference>
<dbReference type="GO" id="GO:0006633">
    <property type="term" value="P:fatty acid biosynthetic process"/>
    <property type="evidence" value="ECO:0007669"/>
    <property type="project" value="InterPro"/>
</dbReference>
<evidence type="ECO:0000259" key="10">
    <source>
        <dbReference type="PROSITE" id="PS52004"/>
    </source>
</evidence>
<dbReference type="GO" id="GO:0044550">
    <property type="term" value="P:secondary metabolite biosynthetic process"/>
    <property type="evidence" value="ECO:0007669"/>
    <property type="project" value="TreeGrafter"/>
</dbReference>
<dbReference type="SMART" id="SM00822">
    <property type="entry name" value="PKS_KR"/>
    <property type="match status" value="1"/>
</dbReference>
<proteinExistence type="predicted"/>
<dbReference type="InterPro" id="IPR014043">
    <property type="entry name" value="Acyl_transferase_dom"/>
</dbReference>
<dbReference type="InterPro" id="IPR016036">
    <property type="entry name" value="Malonyl_transacylase_ACP-bd"/>
</dbReference>
<dbReference type="InterPro" id="IPR016035">
    <property type="entry name" value="Acyl_Trfase/lysoPLipase"/>
</dbReference>
<dbReference type="InterPro" id="IPR020806">
    <property type="entry name" value="PKS_PP-bd"/>
</dbReference>
<feature type="domain" description="PKS/mFAS DH" evidence="11">
    <location>
        <begin position="971"/>
        <end position="1289"/>
    </location>
</feature>
<dbReference type="PROSITE" id="PS52004">
    <property type="entry name" value="KS3_2"/>
    <property type="match status" value="1"/>
</dbReference>
<dbReference type="Pfam" id="PF16197">
    <property type="entry name" value="KAsynt_C_assoc"/>
    <property type="match status" value="1"/>
</dbReference>
<dbReference type="InterPro" id="IPR016039">
    <property type="entry name" value="Thiolase-like"/>
</dbReference>
<comment type="caution">
    <text evidence="12">The sequence shown here is derived from an EMBL/GenBank/DDBJ whole genome shotgun (WGS) entry which is preliminary data.</text>
</comment>
<dbReference type="PROSITE" id="PS00606">
    <property type="entry name" value="KS3_1"/>
    <property type="match status" value="1"/>
</dbReference>
<dbReference type="PROSITE" id="PS52019">
    <property type="entry name" value="PKS_MFAS_DH"/>
    <property type="match status" value="1"/>
</dbReference>
<dbReference type="InterPro" id="IPR006162">
    <property type="entry name" value="Ppantetheine_attach_site"/>
</dbReference>
<evidence type="ECO:0000256" key="4">
    <source>
        <dbReference type="ARBA" id="ARBA00022857"/>
    </source>
</evidence>
<evidence type="ECO:0000256" key="7">
    <source>
        <dbReference type="ARBA" id="ARBA00023315"/>
    </source>
</evidence>
<dbReference type="SUPFAM" id="SSF53901">
    <property type="entry name" value="Thiolase-like"/>
    <property type="match status" value="1"/>
</dbReference>
<protein>
    <recommendedName>
        <fullName evidence="14">Polyketide synthase</fullName>
    </recommendedName>
</protein>
<evidence type="ECO:0000256" key="3">
    <source>
        <dbReference type="ARBA" id="ARBA00022679"/>
    </source>
</evidence>
<dbReference type="InterPro" id="IPR049551">
    <property type="entry name" value="PKS_DH_C"/>
</dbReference>
<keyword evidence="1" id="KW-0596">Phosphopantetheine</keyword>
<feature type="active site" description="Proton donor; for dehydratase activity" evidence="8">
    <location>
        <position position="1200"/>
    </location>
</feature>
<dbReference type="PROSITE" id="PS50075">
    <property type="entry name" value="CARRIER"/>
    <property type="match status" value="1"/>
</dbReference>
<dbReference type="InterPro" id="IPR013154">
    <property type="entry name" value="ADH-like_N"/>
</dbReference>
<dbReference type="InterPro" id="IPR001227">
    <property type="entry name" value="Ac_transferase_dom_sf"/>
</dbReference>
<gene>
    <name evidence="12" type="ORF">Daesc_006704</name>
</gene>
<dbReference type="SUPFAM" id="SSF47336">
    <property type="entry name" value="ACP-like"/>
    <property type="match status" value="1"/>
</dbReference>
<dbReference type="SUPFAM" id="SSF52151">
    <property type="entry name" value="FabD/lysophospholipase-like"/>
    <property type="match status" value="1"/>
</dbReference>
<dbReference type="InterPro" id="IPR042104">
    <property type="entry name" value="PKS_dehydratase_sf"/>
</dbReference>
<dbReference type="InterPro" id="IPR020841">
    <property type="entry name" value="PKS_Beta-ketoAc_synthase_dom"/>
</dbReference>
<dbReference type="InterPro" id="IPR013968">
    <property type="entry name" value="PKS_KR"/>
</dbReference>
<reference evidence="12 13" key="1">
    <citation type="journal article" date="2024" name="Front Chem Biol">
        <title>Unveiling the potential of Daldinia eschscholtzii MFLUCC 19-0629 through bioactivity and bioinformatics studies for enhanced sustainable agriculture production.</title>
        <authorList>
            <person name="Brooks S."/>
            <person name="Weaver J.A."/>
            <person name="Klomchit A."/>
            <person name="Alharthi S.A."/>
            <person name="Onlamun T."/>
            <person name="Nurani R."/>
            <person name="Vong T.K."/>
            <person name="Alberti F."/>
            <person name="Greco C."/>
        </authorList>
    </citation>
    <scope>NUCLEOTIDE SEQUENCE [LARGE SCALE GENOMIC DNA]</scope>
    <source>
        <strain evidence="12">MFLUCC 19-0629</strain>
    </source>
</reference>
<dbReference type="Pfam" id="PF00109">
    <property type="entry name" value="ketoacyl-synt"/>
    <property type="match status" value="2"/>
</dbReference>
<dbReference type="Pfam" id="PF21089">
    <property type="entry name" value="PKS_DH_N"/>
    <property type="match status" value="1"/>
</dbReference>
<dbReference type="Pfam" id="PF00107">
    <property type="entry name" value="ADH_zinc_N"/>
    <property type="match status" value="1"/>
</dbReference>
<dbReference type="InterPro" id="IPR011032">
    <property type="entry name" value="GroES-like_sf"/>
</dbReference>
<dbReference type="InterPro" id="IPR032821">
    <property type="entry name" value="PKS_assoc"/>
</dbReference>
<dbReference type="GO" id="GO:0016491">
    <property type="term" value="F:oxidoreductase activity"/>
    <property type="evidence" value="ECO:0007669"/>
    <property type="project" value="UniProtKB-KW"/>
</dbReference>
<dbReference type="InterPro" id="IPR050091">
    <property type="entry name" value="PKS_NRPS_Biosynth_Enz"/>
</dbReference>
<evidence type="ECO:0000256" key="1">
    <source>
        <dbReference type="ARBA" id="ARBA00022450"/>
    </source>
</evidence>
<dbReference type="SMART" id="SM00823">
    <property type="entry name" value="PKS_PP"/>
    <property type="match status" value="1"/>
</dbReference>
<feature type="domain" description="Ketosynthase family 3 (KS3)" evidence="10">
    <location>
        <begin position="9"/>
        <end position="413"/>
    </location>
</feature>
<keyword evidence="7" id="KW-0012">Acyltransferase</keyword>
<feature type="region of interest" description="C-terminal hotdog fold" evidence="8">
    <location>
        <begin position="1135"/>
        <end position="1289"/>
    </location>
</feature>
<dbReference type="SUPFAM" id="SSF51735">
    <property type="entry name" value="NAD(P)-binding Rossmann-fold domains"/>
    <property type="match status" value="2"/>
</dbReference>
<evidence type="ECO:0000256" key="8">
    <source>
        <dbReference type="PROSITE-ProRule" id="PRU01363"/>
    </source>
</evidence>
<dbReference type="Pfam" id="PF08240">
    <property type="entry name" value="ADH_N"/>
    <property type="match status" value="1"/>
</dbReference>
<dbReference type="Gene3D" id="3.40.366.10">
    <property type="entry name" value="Malonyl-Coenzyme A Acyl Carrier Protein, domain 2"/>
    <property type="match status" value="2"/>
</dbReference>
<feature type="domain" description="Carrier" evidence="9">
    <location>
        <begin position="2163"/>
        <end position="2241"/>
    </location>
</feature>
<dbReference type="Pfam" id="PF00698">
    <property type="entry name" value="Acyl_transf_1"/>
    <property type="match status" value="1"/>
</dbReference>
<dbReference type="Pfam" id="PF22621">
    <property type="entry name" value="CurL-like_PKS_C"/>
    <property type="match status" value="1"/>
</dbReference>
<dbReference type="Gene3D" id="1.10.1200.10">
    <property type="entry name" value="ACP-like"/>
    <property type="match status" value="1"/>
</dbReference>
<dbReference type="Pfam" id="PF23297">
    <property type="entry name" value="ACP_SdgA_C"/>
    <property type="match status" value="1"/>
</dbReference>
<dbReference type="InterPro" id="IPR014030">
    <property type="entry name" value="Ketoacyl_synth_N"/>
</dbReference>
<dbReference type="SMART" id="SM00827">
    <property type="entry name" value="PKS_AT"/>
    <property type="match status" value="1"/>
</dbReference>
<keyword evidence="5" id="KW-0560">Oxidoreductase</keyword>
<dbReference type="InterPro" id="IPR057326">
    <property type="entry name" value="KR_dom"/>
</dbReference>
<dbReference type="InterPro" id="IPR014031">
    <property type="entry name" value="Ketoacyl_synth_C"/>
</dbReference>
<dbReference type="Gene3D" id="3.30.70.250">
    <property type="entry name" value="Malonyl-CoA ACP transacylase, ACP-binding"/>
    <property type="match status" value="1"/>
</dbReference>
<evidence type="ECO:0008006" key="14">
    <source>
        <dbReference type="Google" id="ProtNLM"/>
    </source>
</evidence>
<dbReference type="InterPro" id="IPR049552">
    <property type="entry name" value="PKS_DH_N"/>
</dbReference>
<feature type="region of interest" description="N-terminal hotdog fold" evidence="8">
    <location>
        <begin position="971"/>
        <end position="1116"/>
    </location>
</feature>
<dbReference type="InterPro" id="IPR036736">
    <property type="entry name" value="ACP-like_sf"/>
</dbReference>
<dbReference type="SUPFAM" id="SSF55048">
    <property type="entry name" value="Probable ACP-binding domain of malonyl-CoA ACP transacylase"/>
    <property type="match status" value="1"/>
</dbReference>
<evidence type="ECO:0000259" key="11">
    <source>
        <dbReference type="PROSITE" id="PS52019"/>
    </source>
</evidence>
<dbReference type="InterPro" id="IPR049900">
    <property type="entry name" value="PKS_mFAS_DH"/>
</dbReference>
<evidence type="ECO:0000313" key="12">
    <source>
        <dbReference type="EMBL" id="KAK6952171.1"/>
    </source>
</evidence>